<accession>A0A150HWL6</accession>
<protein>
    <submittedName>
        <fullName evidence="1">Uncharacterized protein</fullName>
    </submittedName>
</protein>
<organism evidence="1 2">
    <name type="scientific">Acinetobacter venetianus</name>
    <dbReference type="NCBI Taxonomy" id="52133"/>
    <lineage>
        <taxon>Bacteria</taxon>
        <taxon>Pseudomonadati</taxon>
        <taxon>Pseudomonadota</taxon>
        <taxon>Gammaproteobacteria</taxon>
        <taxon>Moraxellales</taxon>
        <taxon>Moraxellaceae</taxon>
        <taxon>Acinetobacter</taxon>
    </lineage>
</organism>
<gene>
    <name evidence="1" type="ORF">AVENLUH13518_01068</name>
</gene>
<comment type="caution">
    <text evidence="1">The sequence shown here is derived from an EMBL/GenBank/DDBJ whole genome shotgun (WGS) entry which is preliminary data.</text>
</comment>
<dbReference type="Proteomes" id="UP000075544">
    <property type="component" value="Unassembled WGS sequence"/>
</dbReference>
<dbReference type="EMBL" id="JRHX01000034">
    <property type="protein sequence ID" value="KXZ71493.1"/>
    <property type="molecule type" value="Genomic_DNA"/>
</dbReference>
<dbReference type="AlphaFoldDB" id="A0A150HWL6"/>
<reference evidence="1 2" key="1">
    <citation type="journal article" date="2016" name="Sci. Rep.">
        <title>Genomic and phenotypic characterization of the species Acinetobacter venetianus.</title>
        <authorList>
            <person name="Fondi M."/>
            <person name="Maida I."/>
            <person name="Perrin E."/>
            <person name="Orlandini V."/>
            <person name="La Torre L."/>
            <person name="Bosi E."/>
            <person name="Negroni A."/>
            <person name="Zanaroli G."/>
            <person name="Fava F."/>
            <person name="Decorosi F."/>
            <person name="Giovannetti L."/>
            <person name="Viti C."/>
            <person name="Vaneechoutte M."/>
            <person name="Dijkshoorn L."/>
            <person name="Fani R."/>
        </authorList>
    </citation>
    <scope>NUCLEOTIDE SEQUENCE [LARGE SCALE GENOMIC DNA]</scope>
    <source>
        <strain evidence="1 2">LUH13518</strain>
    </source>
</reference>
<evidence type="ECO:0000313" key="2">
    <source>
        <dbReference type="Proteomes" id="UP000075544"/>
    </source>
</evidence>
<proteinExistence type="predicted"/>
<name>A0A150HWL6_9GAMM</name>
<dbReference type="RefSeq" id="WP_155721593.1">
    <property type="nucleotide sequence ID" value="NZ_JRHX01000034.1"/>
</dbReference>
<dbReference type="PATRIC" id="fig|52133.19.peg.1089"/>
<sequence>MTQKKSDKKEPEKLVLINPTKLTEEQKEKLKEFLEAIDYEESISAHSAATS</sequence>
<evidence type="ECO:0000313" key="1">
    <source>
        <dbReference type="EMBL" id="KXZ71493.1"/>
    </source>
</evidence>